<gene>
    <name evidence="23" type="primary">barA_1</name>
    <name evidence="23" type="ORF">MAQ5080_00731</name>
</gene>
<evidence type="ECO:0000256" key="1">
    <source>
        <dbReference type="ARBA" id="ARBA00000085"/>
    </source>
</evidence>
<dbReference type="Gene3D" id="3.40.50.2300">
    <property type="match status" value="1"/>
</dbReference>
<sequence>MKKVSVYKMLISLSFVFGVLSFGYAIYKANYQQLSNQLTTSLQHEANAHVDFIAAKIDDLKGDIAILSMAPPIQGIQRAVKNDGIDPLDGSTAAMWQSRLRSIFRSYLQAKTSITQIRYIDVRENWHDLVNVQREAARINLPNTRSGLSQKERAFFTQVIEAPTNEVLVSGVLKGIESALNKRLLIAVTSHDDQGTLFGIIVIDVDVFVLLNGLNNSISNDVGLHVLDNQSGLLFSIADKVTDHSGLLNAILKLLTQPSFLHGRTTFTLSDEHFLSIVLAKEDHEARLHSLNDALTAMSALFVLAVIFWVIYSLQRKNARQQAALTINASENAAIIKSSQDAIIVLATDGVIKSWNKSAEQMFGYSASEALGKSSFDLLGSQEGEDEEETIRYKLLLGKNVKPVETTRKHKQGHDITVSLSASAIRNERDEIVGISEIIRDMTEYKAITKEINDLNLSLQKQIEDRTRELRESYSLQEAILNTGENMVIATDLDGVITHFNPAAEHLLGYSKEEVVGKCTPAIFHDETEIVVRAKELSKELGAIVEPGFDVFVIKTRMGLKNEHEWTYITRQGARVPVYLCASAFYDERGNITGYLGMVTNISELMEQRQQLVAFKDQLTKASEIANLGIWSWDLSDNSIYWNPKMYEIYEMGESQPVEFDAWVNMVVDSDRERALNHFQEMIDGHNEADIIFDVMTATGQRKTIHATASLEKNSHQDCITVIGINQDVSQQVRYENALKEAKNASDLANRTKSEFVANMSHEIRTPLNAMMGMLKLMRRTELNTRQQDYIERSENAAKSLMGILNDILDFSKMEAGRLELDPQSFNLADFVEVIISILQGSAGNKEVELIVDLDPQLPENIVLDSLRLQQIVLNLVGNALKFTSQGEVIFRLKALNSELLLGIEDTGIGIEQDKQKRLFQAFSQAQASTVREYGGTGLGLIISKRLVELMGGSISFSSEFGTGTQFNVAIPYSLPADRLDSLSTVAKRLNVCLVHENNNARTALEHAVVGAGWSCQSLEGVDALMTLLQQGASADDPFDLILFEQTLLDAHEGALNQVSEQLNKQGFTGQIAVLSNENDKQQALQQGVLSILKPVTAKRLMHLAGEADLLPDTISVAEEKSVLPLQGIRLLLAEDNATNQLIAKELLQSEGAQVVIANNGQEAVELFHEQAFDLVLMDIQMPVMDGYDAAKAIRRVTDDTPIIAMTANALTSDRELAQEAGMNAHVSKPFQIEHLVDTILENLSKQEQNTGVAPSQTGPSAAELQTLDPDSALLRMGSNHELYLATLRAFLVESETLIEGLPTVHDQADLEILVRSAHSIKGSAATIGAEVLSDVAYRLEVALRSSDRSAYQLIRCELDRAYQGAMVAIKAFLNQSNVKLDSYVDSPSSNANEPSLEGLIELLESSNMQAIKVYEDMIAQADPATVSALQGIRNAIQELDFKAAADGLKNVA</sequence>
<dbReference type="PANTHER" id="PTHR45339">
    <property type="entry name" value="HYBRID SIGNAL TRANSDUCTION HISTIDINE KINASE J"/>
    <property type="match status" value="1"/>
</dbReference>
<dbReference type="FunFam" id="1.10.287.130:FF:000002">
    <property type="entry name" value="Two-component osmosensing histidine kinase"/>
    <property type="match status" value="1"/>
</dbReference>
<evidence type="ECO:0000313" key="24">
    <source>
        <dbReference type="Proteomes" id="UP000092627"/>
    </source>
</evidence>
<dbReference type="InterPro" id="IPR036890">
    <property type="entry name" value="HATPase_C_sf"/>
</dbReference>
<proteinExistence type="predicted"/>
<reference evidence="23 24" key="1">
    <citation type="submission" date="2016-06" db="EMBL/GenBank/DDBJ databases">
        <authorList>
            <person name="Kjaerup R.B."/>
            <person name="Dalgaard T.S."/>
            <person name="Juul-Madsen H.R."/>
        </authorList>
    </citation>
    <scope>NUCLEOTIDE SEQUENCE [LARGE SCALE GENOMIC DNA]</scope>
    <source>
        <strain evidence="23 24">CECT 5080</strain>
    </source>
</reference>
<dbReference type="InterPro" id="IPR001610">
    <property type="entry name" value="PAC"/>
</dbReference>
<dbReference type="PROSITE" id="PS50894">
    <property type="entry name" value="HPT"/>
    <property type="match status" value="1"/>
</dbReference>
<dbReference type="GO" id="GO:0005886">
    <property type="term" value="C:plasma membrane"/>
    <property type="evidence" value="ECO:0007669"/>
    <property type="project" value="UniProtKB-SubCell"/>
</dbReference>
<dbReference type="PROSITE" id="PS50109">
    <property type="entry name" value="HIS_KIN"/>
    <property type="match status" value="1"/>
</dbReference>
<evidence type="ECO:0000256" key="14">
    <source>
        <dbReference type="ARBA" id="ARBA00068150"/>
    </source>
</evidence>
<dbReference type="SMART" id="SM00091">
    <property type="entry name" value="PAS"/>
    <property type="match status" value="3"/>
</dbReference>
<dbReference type="SMART" id="SM00086">
    <property type="entry name" value="PAC"/>
    <property type="match status" value="3"/>
</dbReference>
<feature type="transmembrane region" description="Helical" evidence="17">
    <location>
        <begin position="294"/>
        <end position="312"/>
    </location>
</feature>
<dbReference type="InterPro" id="IPR003594">
    <property type="entry name" value="HATPase_dom"/>
</dbReference>
<keyword evidence="10" id="KW-0067">ATP-binding</keyword>
<feature type="domain" description="Histidine kinase" evidence="18">
    <location>
        <begin position="759"/>
        <end position="975"/>
    </location>
</feature>
<evidence type="ECO:0000256" key="17">
    <source>
        <dbReference type="SAM" id="Phobius"/>
    </source>
</evidence>
<evidence type="ECO:0000259" key="19">
    <source>
        <dbReference type="PROSITE" id="PS50110"/>
    </source>
</evidence>
<dbReference type="InterPro" id="IPR000014">
    <property type="entry name" value="PAS"/>
</dbReference>
<dbReference type="GO" id="GO:0006355">
    <property type="term" value="P:regulation of DNA-templated transcription"/>
    <property type="evidence" value="ECO:0007669"/>
    <property type="project" value="InterPro"/>
</dbReference>
<dbReference type="PANTHER" id="PTHR45339:SF5">
    <property type="entry name" value="HISTIDINE KINASE"/>
    <property type="match status" value="1"/>
</dbReference>
<keyword evidence="5 16" id="KW-0597">Phosphoprotein</keyword>
<evidence type="ECO:0000256" key="13">
    <source>
        <dbReference type="ARBA" id="ARBA00064003"/>
    </source>
</evidence>
<dbReference type="Gene3D" id="1.10.287.130">
    <property type="match status" value="1"/>
</dbReference>
<dbReference type="CDD" id="cd00088">
    <property type="entry name" value="HPT"/>
    <property type="match status" value="1"/>
</dbReference>
<dbReference type="CDD" id="cd17546">
    <property type="entry name" value="REC_hyHK_CKI1_RcsC-like"/>
    <property type="match status" value="1"/>
</dbReference>
<dbReference type="InterPro" id="IPR004358">
    <property type="entry name" value="Sig_transdc_His_kin-like_C"/>
</dbReference>
<evidence type="ECO:0000256" key="3">
    <source>
        <dbReference type="ARBA" id="ARBA00012438"/>
    </source>
</evidence>
<dbReference type="CDD" id="cd00082">
    <property type="entry name" value="HisKA"/>
    <property type="match status" value="1"/>
</dbReference>
<dbReference type="InterPro" id="IPR036097">
    <property type="entry name" value="HisK_dim/P_sf"/>
</dbReference>
<protein>
    <recommendedName>
        <fullName evidence="14">Sensory/regulatory protein RpfC</fullName>
        <ecNumber evidence="3">2.7.13.3</ecNumber>
    </recommendedName>
</protein>
<evidence type="ECO:0000256" key="2">
    <source>
        <dbReference type="ARBA" id="ARBA00004651"/>
    </source>
</evidence>
<evidence type="ECO:0000256" key="11">
    <source>
        <dbReference type="ARBA" id="ARBA00022989"/>
    </source>
</evidence>
<accession>A0A1A8T699</accession>
<dbReference type="InterPro" id="IPR035965">
    <property type="entry name" value="PAS-like_dom_sf"/>
</dbReference>
<keyword evidence="24" id="KW-1185">Reference proteome</keyword>
<dbReference type="GO" id="GO:0000155">
    <property type="term" value="F:phosphorelay sensor kinase activity"/>
    <property type="evidence" value="ECO:0007669"/>
    <property type="project" value="InterPro"/>
</dbReference>
<comment type="subcellular location">
    <subcellularLocation>
        <location evidence="2">Cell membrane</location>
        <topology evidence="2">Multi-pass membrane protein</topology>
    </subcellularLocation>
</comment>
<dbReference type="InterPro" id="IPR036641">
    <property type="entry name" value="HPT_dom_sf"/>
</dbReference>
<dbReference type="RefSeq" id="WP_067207500.1">
    <property type="nucleotide sequence ID" value="NZ_FLOC01000003.1"/>
</dbReference>
<keyword evidence="7 17" id="KW-0812">Transmembrane</keyword>
<dbReference type="SMART" id="SM00387">
    <property type="entry name" value="HATPase_c"/>
    <property type="match status" value="1"/>
</dbReference>
<feature type="domain" description="Response regulatory" evidence="19">
    <location>
        <begin position="1130"/>
        <end position="1244"/>
    </location>
</feature>
<comment type="subunit">
    <text evidence="13">At low DSF concentrations, interacts with RpfF.</text>
</comment>
<dbReference type="Gene3D" id="3.30.565.10">
    <property type="entry name" value="Histidine kinase-like ATPase, C-terminal domain"/>
    <property type="match status" value="1"/>
</dbReference>
<evidence type="ECO:0000256" key="12">
    <source>
        <dbReference type="ARBA" id="ARBA00023012"/>
    </source>
</evidence>
<organism evidence="23 24">
    <name type="scientific">Marinomonas aquimarina</name>
    <dbReference type="NCBI Taxonomy" id="295068"/>
    <lineage>
        <taxon>Bacteria</taxon>
        <taxon>Pseudomonadati</taxon>
        <taxon>Pseudomonadota</taxon>
        <taxon>Gammaproteobacteria</taxon>
        <taxon>Oceanospirillales</taxon>
        <taxon>Oceanospirillaceae</taxon>
        <taxon>Marinomonas</taxon>
    </lineage>
</organism>
<keyword evidence="6 23" id="KW-0808">Transferase</keyword>
<dbReference type="InterPro" id="IPR011006">
    <property type="entry name" value="CheY-like_superfamily"/>
</dbReference>
<dbReference type="InterPro" id="IPR001789">
    <property type="entry name" value="Sig_transdc_resp-reg_receiver"/>
</dbReference>
<dbReference type="SMART" id="SM00448">
    <property type="entry name" value="REC"/>
    <property type="match status" value="1"/>
</dbReference>
<dbReference type="PROSITE" id="PS50112">
    <property type="entry name" value="PAS"/>
    <property type="match status" value="2"/>
</dbReference>
<keyword evidence="11 17" id="KW-1133">Transmembrane helix</keyword>
<keyword evidence="12" id="KW-0902">Two-component regulatory system</keyword>
<evidence type="ECO:0000256" key="5">
    <source>
        <dbReference type="ARBA" id="ARBA00022553"/>
    </source>
</evidence>
<evidence type="ECO:0000256" key="9">
    <source>
        <dbReference type="ARBA" id="ARBA00022777"/>
    </source>
</evidence>
<feature type="domain" description="PAC" evidence="21">
    <location>
        <begin position="562"/>
        <end position="614"/>
    </location>
</feature>
<dbReference type="GO" id="GO:0005524">
    <property type="term" value="F:ATP binding"/>
    <property type="evidence" value="ECO:0007669"/>
    <property type="project" value="UniProtKB-KW"/>
</dbReference>
<keyword evidence="8" id="KW-0547">Nucleotide-binding</keyword>
<feature type="modified residue" description="Phosphohistidine" evidence="15">
    <location>
        <position position="1319"/>
    </location>
</feature>
<feature type="domain" description="HPt" evidence="22">
    <location>
        <begin position="1280"/>
        <end position="1377"/>
    </location>
</feature>
<dbReference type="SMART" id="SM00388">
    <property type="entry name" value="HisKA"/>
    <property type="match status" value="1"/>
</dbReference>
<evidence type="ECO:0000313" key="23">
    <source>
        <dbReference type="EMBL" id="SBS27185.1"/>
    </source>
</evidence>
<evidence type="ECO:0000259" key="18">
    <source>
        <dbReference type="PROSITE" id="PS50109"/>
    </source>
</evidence>
<evidence type="ECO:0000256" key="6">
    <source>
        <dbReference type="ARBA" id="ARBA00022679"/>
    </source>
</evidence>
<dbReference type="InterPro" id="IPR005467">
    <property type="entry name" value="His_kinase_dom"/>
</dbReference>
<dbReference type="Pfam" id="PF02518">
    <property type="entry name" value="HATPase_c"/>
    <property type="match status" value="1"/>
</dbReference>
<dbReference type="Pfam" id="PF01627">
    <property type="entry name" value="Hpt"/>
    <property type="match status" value="1"/>
</dbReference>
<dbReference type="SUPFAM" id="SSF55785">
    <property type="entry name" value="PYP-like sensor domain (PAS domain)"/>
    <property type="match status" value="3"/>
</dbReference>
<dbReference type="EMBL" id="FLOC01000003">
    <property type="protein sequence ID" value="SBS27185.1"/>
    <property type="molecule type" value="Genomic_DNA"/>
</dbReference>
<dbReference type="Pfam" id="PF00072">
    <property type="entry name" value="Response_reg"/>
    <property type="match status" value="1"/>
</dbReference>
<dbReference type="CDD" id="cd00130">
    <property type="entry name" value="PAS"/>
    <property type="match status" value="2"/>
</dbReference>
<dbReference type="InterPro" id="IPR013655">
    <property type="entry name" value="PAS_fold_3"/>
</dbReference>
<name>A0A1A8T699_9GAMM</name>
<evidence type="ECO:0000256" key="4">
    <source>
        <dbReference type="ARBA" id="ARBA00022475"/>
    </source>
</evidence>
<feature type="domain" description="PAS" evidence="20">
    <location>
        <begin position="328"/>
        <end position="398"/>
    </location>
</feature>
<dbReference type="Gene3D" id="3.30.450.20">
    <property type="entry name" value="PAS domain"/>
    <property type="match status" value="4"/>
</dbReference>
<dbReference type="Pfam" id="PF08447">
    <property type="entry name" value="PAS_3"/>
    <property type="match status" value="1"/>
</dbReference>
<feature type="modified residue" description="4-aspartylphosphate" evidence="16">
    <location>
        <position position="1179"/>
    </location>
</feature>
<evidence type="ECO:0000256" key="15">
    <source>
        <dbReference type="PROSITE-ProRule" id="PRU00110"/>
    </source>
</evidence>
<dbReference type="SUPFAM" id="SSF47384">
    <property type="entry name" value="Homodimeric domain of signal transducing histidine kinase"/>
    <property type="match status" value="1"/>
</dbReference>
<dbReference type="OrthoDB" id="6110612at2"/>
<comment type="catalytic activity">
    <reaction evidence="1">
        <text>ATP + protein L-histidine = ADP + protein N-phospho-L-histidine.</text>
        <dbReference type="EC" id="2.7.13.3"/>
    </reaction>
</comment>
<evidence type="ECO:0000256" key="7">
    <source>
        <dbReference type="ARBA" id="ARBA00022692"/>
    </source>
</evidence>
<keyword evidence="9 23" id="KW-0418">Kinase</keyword>
<dbReference type="Pfam" id="PF00989">
    <property type="entry name" value="PAS"/>
    <property type="match status" value="2"/>
</dbReference>
<dbReference type="CDD" id="cd16922">
    <property type="entry name" value="HATPase_EvgS-ArcB-TorS-like"/>
    <property type="match status" value="1"/>
</dbReference>
<dbReference type="STRING" id="295068.MAQ5080_00731"/>
<dbReference type="InterPro" id="IPR008207">
    <property type="entry name" value="Sig_transdc_His_kin_Hpt_dom"/>
</dbReference>
<dbReference type="SMART" id="SM00073">
    <property type="entry name" value="HPT"/>
    <property type="match status" value="1"/>
</dbReference>
<dbReference type="SUPFAM" id="SSF47226">
    <property type="entry name" value="Histidine-containing phosphotransfer domain, HPT domain"/>
    <property type="match status" value="1"/>
</dbReference>
<dbReference type="SUPFAM" id="SSF52172">
    <property type="entry name" value="CheY-like"/>
    <property type="match status" value="1"/>
</dbReference>
<dbReference type="SUPFAM" id="SSF55874">
    <property type="entry name" value="ATPase domain of HSP90 chaperone/DNA topoisomerase II/histidine kinase"/>
    <property type="match status" value="1"/>
</dbReference>
<dbReference type="PRINTS" id="PR00344">
    <property type="entry name" value="BCTRLSENSOR"/>
</dbReference>
<dbReference type="NCBIfam" id="TIGR00229">
    <property type="entry name" value="sensory_box"/>
    <property type="match status" value="2"/>
</dbReference>
<dbReference type="InterPro" id="IPR000700">
    <property type="entry name" value="PAS-assoc_C"/>
</dbReference>
<dbReference type="FunFam" id="3.30.565.10:FF:000010">
    <property type="entry name" value="Sensor histidine kinase RcsC"/>
    <property type="match status" value="1"/>
</dbReference>
<evidence type="ECO:0000256" key="16">
    <source>
        <dbReference type="PROSITE-ProRule" id="PRU00169"/>
    </source>
</evidence>
<feature type="domain" description="PAS" evidence="20">
    <location>
        <begin position="473"/>
        <end position="518"/>
    </location>
</feature>
<evidence type="ECO:0000256" key="8">
    <source>
        <dbReference type="ARBA" id="ARBA00022741"/>
    </source>
</evidence>
<keyword evidence="17" id="KW-0472">Membrane</keyword>
<dbReference type="SUPFAM" id="SSF103190">
    <property type="entry name" value="Sensory domain-like"/>
    <property type="match status" value="1"/>
</dbReference>
<dbReference type="PROSITE" id="PS50113">
    <property type="entry name" value="PAC"/>
    <property type="match status" value="2"/>
</dbReference>
<dbReference type="PROSITE" id="PS50110">
    <property type="entry name" value="RESPONSE_REGULATORY"/>
    <property type="match status" value="1"/>
</dbReference>
<feature type="domain" description="PAC" evidence="21">
    <location>
        <begin position="402"/>
        <end position="454"/>
    </location>
</feature>
<evidence type="ECO:0000259" key="22">
    <source>
        <dbReference type="PROSITE" id="PS50894"/>
    </source>
</evidence>
<dbReference type="InterPro" id="IPR029151">
    <property type="entry name" value="Sensor-like_sf"/>
</dbReference>
<dbReference type="InterPro" id="IPR013767">
    <property type="entry name" value="PAS_fold"/>
</dbReference>
<keyword evidence="4" id="KW-1003">Cell membrane</keyword>
<dbReference type="InterPro" id="IPR003661">
    <property type="entry name" value="HisK_dim/P_dom"/>
</dbReference>
<dbReference type="Proteomes" id="UP000092627">
    <property type="component" value="Unassembled WGS sequence"/>
</dbReference>
<dbReference type="Gene3D" id="1.20.120.160">
    <property type="entry name" value="HPT domain"/>
    <property type="match status" value="1"/>
</dbReference>
<dbReference type="Pfam" id="PF00512">
    <property type="entry name" value="HisKA"/>
    <property type="match status" value="1"/>
</dbReference>
<evidence type="ECO:0000256" key="10">
    <source>
        <dbReference type="ARBA" id="ARBA00022840"/>
    </source>
</evidence>
<evidence type="ECO:0000259" key="20">
    <source>
        <dbReference type="PROSITE" id="PS50112"/>
    </source>
</evidence>
<dbReference type="EC" id="2.7.13.3" evidence="3"/>
<evidence type="ECO:0000259" key="21">
    <source>
        <dbReference type="PROSITE" id="PS50113"/>
    </source>
</evidence>